<dbReference type="PANTHER" id="PTHR34075">
    <property type="entry name" value="BLR3430 PROTEIN"/>
    <property type="match status" value="1"/>
</dbReference>
<feature type="domain" description="ChsH2 C-terminal OB-fold" evidence="1">
    <location>
        <begin position="49"/>
        <end position="109"/>
    </location>
</feature>
<reference evidence="3 4" key="1">
    <citation type="journal article" date="2014" name="PLoS Genet.">
        <title>Phylogenetically driven sequencing of extremely halophilic archaea reveals strategies for static and dynamic osmo-response.</title>
        <authorList>
            <person name="Becker E.A."/>
            <person name="Seitzer P.M."/>
            <person name="Tritt A."/>
            <person name="Larsen D."/>
            <person name="Krusor M."/>
            <person name="Yao A.I."/>
            <person name="Wu D."/>
            <person name="Madern D."/>
            <person name="Eisen J.A."/>
            <person name="Darling A.E."/>
            <person name="Facciotti M.T."/>
        </authorList>
    </citation>
    <scope>NUCLEOTIDE SEQUENCE [LARGE SCALE GENOMIC DNA]</scope>
    <source>
        <strain evidence="3 4">SP2</strain>
    </source>
</reference>
<name>L9YIG9_NATGS</name>
<evidence type="ECO:0000259" key="2">
    <source>
        <dbReference type="Pfam" id="PF12172"/>
    </source>
</evidence>
<evidence type="ECO:0000313" key="4">
    <source>
        <dbReference type="Proteomes" id="UP000011613"/>
    </source>
</evidence>
<evidence type="ECO:0000313" key="3">
    <source>
        <dbReference type="EMBL" id="ELY72748.1"/>
    </source>
</evidence>
<dbReference type="Pfam" id="PF01796">
    <property type="entry name" value="OB_ChsH2_C"/>
    <property type="match status" value="1"/>
</dbReference>
<dbReference type="PANTHER" id="PTHR34075:SF5">
    <property type="entry name" value="BLR3430 PROTEIN"/>
    <property type="match status" value="1"/>
</dbReference>
<accession>L9YIG9</accession>
<dbReference type="SUPFAM" id="SSF50249">
    <property type="entry name" value="Nucleic acid-binding proteins"/>
    <property type="match status" value="1"/>
</dbReference>
<dbReference type="Proteomes" id="UP000011613">
    <property type="component" value="Unassembled WGS sequence"/>
</dbReference>
<evidence type="ECO:0000259" key="1">
    <source>
        <dbReference type="Pfam" id="PF01796"/>
    </source>
</evidence>
<dbReference type="InterPro" id="IPR052513">
    <property type="entry name" value="Thioester_dehydratase-like"/>
</dbReference>
<comment type="caution">
    <text evidence="3">The sequence shown here is derived from an EMBL/GenBank/DDBJ whole genome shotgun (WGS) entry which is preliminary data.</text>
</comment>
<organism evidence="3 4">
    <name type="scientific">Natronobacterium gregoryi (strain ATCC 43098 / DSM 3393 / CCM 3738 / CIP 104747 / IAM 13177 / JCM 8860 / NBRC 102187 / NCIMB 2189 / SP2)</name>
    <dbReference type="NCBI Taxonomy" id="797304"/>
    <lineage>
        <taxon>Archaea</taxon>
        <taxon>Methanobacteriati</taxon>
        <taxon>Methanobacteriota</taxon>
        <taxon>Stenosarchaea group</taxon>
        <taxon>Halobacteria</taxon>
        <taxon>Halobacteriales</taxon>
        <taxon>Natrialbaceae</taxon>
        <taxon>Natronobacterium</taxon>
    </lineage>
</organism>
<dbReference type="AlphaFoldDB" id="L9YIG9"/>
<dbReference type="Pfam" id="PF12172">
    <property type="entry name" value="zf-ChsH2"/>
    <property type="match status" value="1"/>
</dbReference>
<feature type="domain" description="ChsH2 rubredoxin-like zinc ribbon" evidence="2">
    <location>
        <begin position="23"/>
        <end position="47"/>
    </location>
</feature>
<sequence length="126" mass="13919">MTMQPWFVDFAEGIDDGEPIYLACEECGEVALPPRIVCPECGTQTFEERRLSETATVSATTTIFSSIPEYADETPYTVVVATFDEGVRLTGQLRGANGDEIDRGETVEVGAEEREDRWLVSFSPTD</sequence>
<dbReference type="InterPro" id="IPR022002">
    <property type="entry name" value="ChsH2_Znr"/>
</dbReference>
<gene>
    <name evidence="3" type="ORF">C490_02898</name>
</gene>
<dbReference type="InterPro" id="IPR012340">
    <property type="entry name" value="NA-bd_OB-fold"/>
</dbReference>
<protein>
    <recommendedName>
        <fullName evidence="5">Nucleic acid-binding protein</fullName>
    </recommendedName>
</protein>
<proteinExistence type="predicted"/>
<dbReference type="Gene3D" id="6.10.30.10">
    <property type="match status" value="1"/>
</dbReference>
<evidence type="ECO:0008006" key="5">
    <source>
        <dbReference type="Google" id="ProtNLM"/>
    </source>
</evidence>
<dbReference type="EMBL" id="AOIC01000024">
    <property type="protein sequence ID" value="ELY72748.1"/>
    <property type="molecule type" value="Genomic_DNA"/>
</dbReference>
<dbReference type="InterPro" id="IPR002878">
    <property type="entry name" value="ChsH2_C"/>
</dbReference>